<keyword evidence="3" id="KW-1185">Reference proteome</keyword>
<comment type="caution">
    <text evidence="2">The sequence shown here is derived from an EMBL/GenBank/DDBJ whole genome shotgun (WGS) entry which is preliminary data.</text>
</comment>
<name>A0ABW5IVT3_9FLAO</name>
<feature type="transmembrane region" description="Helical" evidence="1">
    <location>
        <begin position="111"/>
        <end position="132"/>
    </location>
</feature>
<keyword evidence="1" id="KW-0812">Transmembrane</keyword>
<organism evidence="2 3">
    <name type="scientific">Salinimicrobium flavum</name>
    <dbReference type="NCBI Taxonomy" id="1737065"/>
    <lineage>
        <taxon>Bacteria</taxon>
        <taxon>Pseudomonadati</taxon>
        <taxon>Bacteroidota</taxon>
        <taxon>Flavobacteriia</taxon>
        <taxon>Flavobacteriales</taxon>
        <taxon>Flavobacteriaceae</taxon>
        <taxon>Salinimicrobium</taxon>
    </lineage>
</organism>
<dbReference type="EMBL" id="JBHULT010000006">
    <property type="protein sequence ID" value="MFD2517573.1"/>
    <property type="molecule type" value="Genomic_DNA"/>
</dbReference>
<evidence type="ECO:0000313" key="3">
    <source>
        <dbReference type="Proteomes" id="UP001597468"/>
    </source>
</evidence>
<dbReference type="Proteomes" id="UP001597468">
    <property type="component" value="Unassembled WGS sequence"/>
</dbReference>
<sequence>MLPEMRLLSEDHYIAVMYKFYFTTGLIHVIISILMLLDLLGISEFSYSNFNEVSYIFMVYSIIFFFIPFLFMVPFLSKLIRYRRKNKWLSLPLVPWVLQVLFALLADYSSIFLVLAYFCFISYGIVGFAAGLHGLKLIKLHDELTLNRD</sequence>
<protein>
    <submittedName>
        <fullName evidence="2">Uncharacterized protein</fullName>
    </submittedName>
</protein>
<dbReference type="RefSeq" id="WP_380749994.1">
    <property type="nucleotide sequence ID" value="NZ_JBHULT010000006.1"/>
</dbReference>
<evidence type="ECO:0000313" key="2">
    <source>
        <dbReference type="EMBL" id="MFD2517573.1"/>
    </source>
</evidence>
<accession>A0ABW5IVT3</accession>
<keyword evidence="1" id="KW-0472">Membrane</keyword>
<feature type="transmembrane region" description="Helical" evidence="1">
    <location>
        <begin position="20"/>
        <end position="42"/>
    </location>
</feature>
<feature type="transmembrane region" description="Helical" evidence="1">
    <location>
        <begin position="88"/>
        <end position="105"/>
    </location>
</feature>
<reference evidence="3" key="1">
    <citation type="journal article" date="2019" name="Int. J. Syst. Evol. Microbiol.">
        <title>The Global Catalogue of Microorganisms (GCM) 10K type strain sequencing project: providing services to taxonomists for standard genome sequencing and annotation.</title>
        <authorList>
            <consortium name="The Broad Institute Genomics Platform"/>
            <consortium name="The Broad Institute Genome Sequencing Center for Infectious Disease"/>
            <person name="Wu L."/>
            <person name="Ma J."/>
        </authorList>
    </citation>
    <scope>NUCLEOTIDE SEQUENCE [LARGE SCALE GENOMIC DNA]</scope>
    <source>
        <strain evidence="3">KCTC 42585</strain>
    </source>
</reference>
<proteinExistence type="predicted"/>
<evidence type="ECO:0000256" key="1">
    <source>
        <dbReference type="SAM" id="Phobius"/>
    </source>
</evidence>
<keyword evidence="1" id="KW-1133">Transmembrane helix</keyword>
<gene>
    <name evidence="2" type="ORF">ACFSTG_06685</name>
</gene>
<feature type="transmembrane region" description="Helical" evidence="1">
    <location>
        <begin position="54"/>
        <end position="76"/>
    </location>
</feature>